<organism evidence="1 2">
    <name type="scientific">Linderina pennispora</name>
    <dbReference type="NCBI Taxonomy" id="61395"/>
    <lineage>
        <taxon>Eukaryota</taxon>
        <taxon>Fungi</taxon>
        <taxon>Fungi incertae sedis</taxon>
        <taxon>Zoopagomycota</taxon>
        <taxon>Kickxellomycotina</taxon>
        <taxon>Kickxellomycetes</taxon>
        <taxon>Kickxellales</taxon>
        <taxon>Kickxellaceae</taxon>
        <taxon>Linderina</taxon>
    </lineage>
</organism>
<dbReference type="GeneID" id="63807008"/>
<dbReference type="EMBL" id="MCFD01000007">
    <property type="protein sequence ID" value="ORX69417.1"/>
    <property type="molecule type" value="Genomic_DNA"/>
</dbReference>
<gene>
    <name evidence="1" type="ORF">DL89DRAFT_293063</name>
</gene>
<dbReference type="Proteomes" id="UP000193922">
    <property type="component" value="Unassembled WGS sequence"/>
</dbReference>
<proteinExistence type="predicted"/>
<accession>A0A1Y1W796</accession>
<evidence type="ECO:0000313" key="2">
    <source>
        <dbReference type="Proteomes" id="UP000193922"/>
    </source>
</evidence>
<name>A0A1Y1W796_9FUNG</name>
<dbReference type="AlphaFoldDB" id="A0A1Y1W796"/>
<comment type="caution">
    <text evidence="1">The sequence shown here is derived from an EMBL/GenBank/DDBJ whole genome shotgun (WGS) entry which is preliminary data.</text>
</comment>
<dbReference type="OrthoDB" id="5549344at2759"/>
<sequence>MLMAGKVKSNLERFMYRTPHDSLGSWNSKTMYSTEKRFWFRHLPWFPGAVTPICITAHDEIAKNYTRDGQIVTVPFLKTRTAAHIY</sequence>
<keyword evidence="2" id="KW-1185">Reference proteome</keyword>
<reference evidence="1 2" key="1">
    <citation type="submission" date="2016-07" db="EMBL/GenBank/DDBJ databases">
        <title>Pervasive Adenine N6-methylation of Active Genes in Fungi.</title>
        <authorList>
            <consortium name="DOE Joint Genome Institute"/>
            <person name="Mondo S.J."/>
            <person name="Dannebaum R.O."/>
            <person name="Kuo R.C."/>
            <person name="Labutti K."/>
            <person name="Haridas S."/>
            <person name="Kuo A."/>
            <person name="Salamov A."/>
            <person name="Ahrendt S.R."/>
            <person name="Lipzen A."/>
            <person name="Sullivan W."/>
            <person name="Andreopoulos W.B."/>
            <person name="Clum A."/>
            <person name="Lindquist E."/>
            <person name="Daum C."/>
            <person name="Ramamoorthy G.K."/>
            <person name="Gryganskyi A."/>
            <person name="Culley D."/>
            <person name="Magnuson J.K."/>
            <person name="James T.Y."/>
            <person name="O'Malley M.A."/>
            <person name="Stajich J.E."/>
            <person name="Spatafora J.W."/>
            <person name="Visel A."/>
            <person name="Grigoriev I.V."/>
        </authorList>
    </citation>
    <scope>NUCLEOTIDE SEQUENCE [LARGE SCALE GENOMIC DNA]</scope>
    <source>
        <strain evidence="1 2">ATCC 12442</strain>
    </source>
</reference>
<protein>
    <submittedName>
        <fullName evidence="1">Uncharacterized protein</fullName>
    </submittedName>
</protein>
<dbReference type="RefSeq" id="XP_040743105.1">
    <property type="nucleotide sequence ID" value="XM_040890360.1"/>
</dbReference>
<evidence type="ECO:0000313" key="1">
    <source>
        <dbReference type="EMBL" id="ORX69417.1"/>
    </source>
</evidence>